<dbReference type="EMBL" id="JANBVN010000077">
    <property type="protein sequence ID" value="KAJ9149669.1"/>
    <property type="molecule type" value="Genomic_DNA"/>
</dbReference>
<keyword evidence="5" id="KW-1185">Reference proteome</keyword>
<sequence>MHSLSSLALLLAASSIPVISASRILIPADSFSSQTAFNTSWAPLYPWGTDHNGAARMSASQISLLPDDNNNNNNNNNTNSSTVVLTATPSPNQPPASHGGKSIPIHYLSGAIHARQTFSVSSPGGGLDFSAEVLAPVSRGTWPAFWLTYVDGWPPEVDLAEWKGSGKVSFNTFNTSSQVAARDVEYPRPGEWHAVRAEMRAAKGGGNTDVEVRFFLDGRLVVTQVGKGYVGKEMYLIINLQMEGSSGSPGPKGDTTYQIRNVEVVSYNP</sequence>
<gene>
    <name evidence="4" type="ORF">NKR19_g5567</name>
</gene>
<organism evidence="4 5">
    <name type="scientific">Coniochaeta hoffmannii</name>
    <dbReference type="NCBI Taxonomy" id="91930"/>
    <lineage>
        <taxon>Eukaryota</taxon>
        <taxon>Fungi</taxon>
        <taxon>Dikarya</taxon>
        <taxon>Ascomycota</taxon>
        <taxon>Pezizomycotina</taxon>
        <taxon>Sordariomycetes</taxon>
        <taxon>Sordariomycetidae</taxon>
        <taxon>Coniochaetales</taxon>
        <taxon>Coniochaetaceae</taxon>
        <taxon>Coniochaeta</taxon>
    </lineage>
</organism>
<evidence type="ECO:0000256" key="1">
    <source>
        <dbReference type="SAM" id="MobiDB-lite"/>
    </source>
</evidence>
<proteinExistence type="predicted"/>
<comment type="caution">
    <text evidence="4">The sequence shown here is derived from an EMBL/GenBank/DDBJ whole genome shotgun (WGS) entry which is preliminary data.</text>
</comment>
<accession>A0AA38VKV6</accession>
<feature type="signal peptide" evidence="2">
    <location>
        <begin position="1"/>
        <end position="21"/>
    </location>
</feature>
<feature type="compositionally biased region" description="Low complexity" evidence="1">
    <location>
        <begin position="69"/>
        <end position="82"/>
    </location>
</feature>
<evidence type="ECO:0000313" key="4">
    <source>
        <dbReference type="EMBL" id="KAJ9149669.1"/>
    </source>
</evidence>
<feature type="domain" description="GH16" evidence="3">
    <location>
        <begin position="9"/>
        <end position="269"/>
    </location>
</feature>
<keyword evidence="4" id="KW-0378">Hydrolase</keyword>
<dbReference type="Proteomes" id="UP001174691">
    <property type="component" value="Unassembled WGS sequence"/>
</dbReference>
<dbReference type="InterPro" id="IPR013320">
    <property type="entry name" value="ConA-like_dom_sf"/>
</dbReference>
<evidence type="ECO:0000313" key="5">
    <source>
        <dbReference type="Proteomes" id="UP001174691"/>
    </source>
</evidence>
<evidence type="ECO:0000259" key="3">
    <source>
        <dbReference type="PROSITE" id="PS51762"/>
    </source>
</evidence>
<dbReference type="Gene3D" id="2.60.120.200">
    <property type="match status" value="1"/>
</dbReference>
<dbReference type="SUPFAM" id="SSF49899">
    <property type="entry name" value="Concanavalin A-like lectins/glucanases"/>
    <property type="match status" value="1"/>
</dbReference>
<protein>
    <submittedName>
        <fullName evidence="4">Glycoside hydrolase family 16</fullName>
    </submittedName>
</protein>
<dbReference type="AlphaFoldDB" id="A0AA38VKV6"/>
<dbReference type="PROSITE" id="PS51762">
    <property type="entry name" value="GH16_2"/>
    <property type="match status" value="1"/>
</dbReference>
<dbReference type="GO" id="GO:0004553">
    <property type="term" value="F:hydrolase activity, hydrolyzing O-glycosyl compounds"/>
    <property type="evidence" value="ECO:0007669"/>
    <property type="project" value="InterPro"/>
</dbReference>
<feature type="chain" id="PRO_5041287610" evidence="2">
    <location>
        <begin position="22"/>
        <end position="269"/>
    </location>
</feature>
<name>A0AA38VKV6_9PEZI</name>
<dbReference type="GO" id="GO:0005975">
    <property type="term" value="P:carbohydrate metabolic process"/>
    <property type="evidence" value="ECO:0007669"/>
    <property type="project" value="InterPro"/>
</dbReference>
<feature type="region of interest" description="Disordered" evidence="1">
    <location>
        <begin position="64"/>
        <end position="100"/>
    </location>
</feature>
<evidence type="ECO:0000256" key="2">
    <source>
        <dbReference type="SAM" id="SignalP"/>
    </source>
</evidence>
<keyword evidence="2" id="KW-0732">Signal</keyword>
<dbReference type="InterPro" id="IPR000757">
    <property type="entry name" value="Beta-glucanase-like"/>
</dbReference>
<reference evidence="4" key="1">
    <citation type="submission" date="2022-07" db="EMBL/GenBank/DDBJ databases">
        <title>Fungi with potential for degradation of polypropylene.</title>
        <authorList>
            <person name="Gostincar C."/>
        </authorList>
    </citation>
    <scope>NUCLEOTIDE SEQUENCE</scope>
    <source>
        <strain evidence="4">EXF-13287</strain>
    </source>
</reference>